<dbReference type="AlphaFoldDB" id="A0A1H9MHK3"/>
<proteinExistence type="predicted"/>
<dbReference type="Proteomes" id="UP000199352">
    <property type="component" value="Unassembled WGS sequence"/>
</dbReference>
<dbReference type="RefSeq" id="WP_089952842.1">
    <property type="nucleotide sequence ID" value="NZ_FOFR01000009.1"/>
</dbReference>
<dbReference type="OrthoDB" id="3482507at2"/>
<name>A0A1H9MHK3_9PSEU</name>
<dbReference type="EMBL" id="FOFR01000009">
    <property type="protein sequence ID" value="SER22905.1"/>
    <property type="molecule type" value="Genomic_DNA"/>
</dbReference>
<evidence type="ECO:0000313" key="1">
    <source>
        <dbReference type="EMBL" id="SER22905.1"/>
    </source>
</evidence>
<organism evidence="1 2">
    <name type="scientific">Lentzea xinjiangensis</name>
    <dbReference type="NCBI Taxonomy" id="402600"/>
    <lineage>
        <taxon>Bacteria</taxon>
        <taxon>Bacillati</taxon>
        <taxon>Actinomycetota</taxon>
        <taxon>Actinomycetes</taxon>
        <taxon>Pseudonocardiales</taxon>
        <taxon>Pseudonocardiaceae</taxon>
        <taxon>Lentzea</taxon>
    </lineage>
</organism>
<accession>A0A1H9MHK3</accession>
<sequence>MLAVISSDWFFDEVIRHSELSRARTYRQAGVANKETTTLGWVRLLRPPAGRHPRLRPPRSSQN</sequence>
<evidence type="ECO:0000313" key="2">
    <source>
        <dbReference type="Proteomes" id="UP000199352"/>
    </source>
</evidence>
<gene>
    <name evidence="1" type="ORF">SAMN05216188_10956</name>
</gene>
<keyword evidence="2" id="KW-1185">Reference proteome</keyword>
<reference evidence="2" key="1">
    <citation type="submission" date="2016-10" db="EMBL/GenBank/DDBJ databases">
        <authorList>
            <person name="Varghese N."/>
            <person name="Submissions S."/>
        </authorList>
    </citation>
    <scope>NUCLEOTIDE SEQUENCE [LARGE SCALE GENOMIC DNA]</scope>
    <source>
        <strain evidence="2">CGMCC 4.3525</strain>
    </source>
</reference>
<protein>
    <submittedName>
        <fullName evidence="1">Uncharacterized protein</fullName>
    </submittedName>
</protein>